<accession>A0A6A5W1S8</accession>
<dbReference type="Proteomes" id="UP000799779">
    <property type="component" value="Unassembled WGS sequence"/>
</dbReference>
<sequence length="205" mass="22705">MSLVSDPGNSHWLYQRTGLRSRLCGHCRLVQISRFKRTPRHSLQDTAVMVQSVYRHSSTCMVGLIATPRLVFRHVNLCSTTAYQTGHQYDTKKVGSKDYSNLEQGSKYATQILTCRGTFTSIVLMSLSPGSCTLWLAGSWSMLAPLRVGLPTSTARAAARPQPQHHQTGSALVPFSFPFHNGAGIQTGTQTDFRTRRHVNPTSVK</sequence>
<proteinExistence type="predicted"/>
<evidence type="ECO:0000256" key="1">
    <source>
        <dbReference type="SAM" id="MobiDB-lite"/>
    </source>
</evidence>
<dbReference type="AlphaFoldDB" id="A0A6A5W1S8"/>
<name>A0A6A5W1S8_9PLEO</name>
<dbReference type="EMBL" id="ML977632">
    <property type="protein sequence ID" value="KAF1995852.1"/>
    <property type="molecule type" value="Genomic_DNA"/>
</dbReference>
<reference evidence="2" key="1">
    <citation type="journal article" date="2020" name="Stud. Mycol.">
        <title>101 Dothideomycetes genomes: a test case for predicting lifestyles and emergence of pathogens.</title>
        <authorList>
            <person name="Haridas S."/>
            <person name="Albert R."/>
            <person name="Binder M."/>
            <person name="Bloem J."/>
            <person name="Labutti K."/>
            <person name="Salamov A."/>
            <person name="Andreopoulos B."/>
            <person name="Baker S."/>
            <person name="Barry K."/>
            <person name="Bills G."/>
            <person name="Bluhm B."/>
            <person name="Cannon C."/>
            <person name="Castanera R."/>
            <person name="Culley D."/>
            <person name="Daum C."/>
            <person name="Ezra D."/>
            <person name="Gonzalez J."/>
            <person name="Henrissat B."/>
            <person name="Kuo A."/>
            <person name="Liang C."/>
            <person name="Lipzen A."/>
            <person name="Lutzoni F."/>
            <person name="Magnuson J."/>
            <person name="Mondo S."/>
            <person name="Nolan M."/>
            <person name="Ohm R."/>
            <person name="Pangilinan J."/>
            <person name="Park H.-J."/>
            <person name="Ramirez L."/>
            <person name="Alfaro M."/>
            <person name="Sun H."/>
            <person name="Tritt A."/>
            <person name="Yoshinaga Y."/>
            <person name="Zwiers L.-H."/>
            <person name="Turgeon B."/>
            <person name="Goodwin S."/>
            <person name="Spatafora J."/>
            <person name="Crous P."/>
            <person name="Grigoriev I."/>
        </authorList>
    </citation>
    <scope>NUCLEOTIDE SEQUENCE</scope>
    <source>
        <strain evidence="2">CBS 123094</strain>
    </source>
</reference>
<gene>
    <name evidence="2" type="ORF">P154DRAFT_330079</name>
</gene>
<keyword evidence="3" id="KW-1185">Reference proteome</keyword>
<feature type="region of interest" description="Disordered" evidence="1">
    <location>
        <begin position="185"/>
        <end position="205"/>
    </location>
</feature>
<evidence type="ECO:0000313" key="3">
    <source>
        <dbReference type="Proteomes" id="UP000799779"/>
    </source>
</evidence>
<evidence type="ECO:0000313" key="2">
    <source>
        <dbReference type="EMBL" id="KAF1995852.1"/>
    </source>
</evidence>
<protein>
    <submittedName>
        <fullName evidence="2">Uncharacterized protein</fullName>
    </submittedName>
</protein>
<organism evidence="2 3">
    <name type="scientific">Amniculicola lignicola CBS 123094</name>
    <dbReference type="NCBI Taxonomy" id="1392246"/>
    <lineage>
        <taxon>Eukaryota</taxon>
        <taxon>Fungi</taxon>
        <taxon>Dikarya</taxon>
        <taxon>Ascomycota</taxon>
        <taxon>Pezizomycotina</taxon>
        <taxon>Dothideomycetes</taxon>
        <taxon>Pleosporomycetidae</taxon>
        <taxon>Pleosporales</taxon>
        <taxon>Amniculicolaceae</taxon>
        <taxon>Amniculicola</taxon>
    </lineage>
</organism>